<organism evidence="1 2">
    <name type="scientific">Leptolyngbya foveolarum</name>
    <dbReference type="NCBI Taxonomy" id="47253"/>
    <lineage>
        <taxon>Bacteria</taxon>
        <taxon>Bacillati</taxon>
        <taxon>Cyanobacteriota</taxon>
        <taxon>Cyanophyceae</taxon>
        <taxon>Leptolyngbyales</taxon>
        <taxon>Leptolyngbyaceae</taxon>
        <taxon>Leptolyngbya group</taxon>
        <taxon>Leptolyngbya</taxon>
    </lineage>
</organism>
<proteinExistence type="predicted"/>
<dbReference type="AlphaFoldDB" id="A0A2W4TUY4"/>
<accession>A0A2W4TUY4</accession>
<sequence length="97" mass="10715">MFEGAIGQGENDLQAHLAIFKLEGSMASAVQLGSSSKRLLVRNKPSSLERYLAREGWQKSDQMGATAIFERNQPQKQTLYASCGLYSPLYTICDLSL</sequence>
<reference evidence="2" key="1">
    <citation type="submission" date="2018-04" db="EMBL/GenBank/DDBJ databases">
        <authorList>
            <person name="Cornet L."/>
        </authorList>
    </citation>
    <scope>NUCLEOTIDE SEQUENCE [LARGE SCALE GENOMIC DNA]</scope>
</reference>
<evidence type="ECO:0000313" key="1">
    <source>
        <dbReference type="EMBL" id="PZO10767.1"/>
    </source>
</evidence>
<protein>
    <submittedName>
        <fullName evidence="1">Uncharacterized protein</fullName>
    </submittedName>
</protein>
<comment type="caution">
    <text evidence="1">The sequence shown here is derived from an EMBL/GenBank/DDBJ whole genome shotgun (WGS) entry which is preliminary data.</text>
</comment>
<dbReference type="Proteomes" id="UP000249354">
    <property type="component" value="Unassembled WGS sequence"/>
</dbReference>
<gene>
    <name evidence="1" type="ORF">DCF25_20185</name>
</gene>
<dbReference type="EMBL" id="QBMC01000206">
    <property type="protein sequence ID" value="PZO10767.1"/>
    <property type="molecule type" value="Genomic_DNA"/>
</dbReference>
<evidence type="ECO:0000313" key="2">
    <source>
        <dbReference type="Proteomes" id="UP000249354"/>
    </source>
</evidence>
<reference evidence="1 2" key="2">
    <citation type="submission" date="2018-06" db="EMBL/GenBank/DDBJ databases">
        <title>Metagenomic assembly of (sub)arctic Cyanobacteria and their associated microbiome from non-axenic cultures.</title>
        <authorList>
            <person name="Baurain D."/>
        </authorList>
    </citation>
    <scope>NUCLEOTIDE SEQUENCE [LARGE SCALE GENOMIC DNA]</scope>
    <source>
        <strain evidence="1">ULC129bin1</strain>
    </source>
</reference>
<name>A0A2W4TUY4_9CYAN</name>